<gene>
    <name evidence="2" type="ORF">CERSUDRAFT_76988</name>
</gene>
<accession>M2Q7Z8</accession>
<evidence type="ECO:0000313" key="3">
    <source>
        <dbReference type="Proteomes" id="UP000016930"/>
    </source>
</evidence>
<proteinExistence type="predicted"/>
<keyword evidence="3" id="KW-1185">Reference proteome</keyword>
<dbReference type="EMBL" id="KB445808">
    <property type="protein sequence ID" value="EMD32923.1"/>
    <property type="molecule type" value="Genomic_DNA"/>
</dbReference>
<evidence type="ECO:0000256" key="1">
    <source>
        <dbReference type="SAM" id="SignalP"/>
    </source>
</evidence>
<evidence type="ECO:0000313" key="2">
    <source>
        <dbReference type="EMBL" id="EMD32923.1"/>
    </source>
</evidence>
<reference evidence="2 3" key="1">
    <citation type="journal article" date="2012" name="Proc. Natl. Acad. Sci. U.S.A.">
        <title>Comparative genomics of Ceriporiopsis subvermispora and Phanerochaete chrysosporium provide insight into selective ligninolysis.</title>
        <authorList>
            <person name="Fernandez-Fueyo E."/>
            <person name="Ruiz-Duenas F.J."/>
            <person name="Ferreira P."/>
            <person name="Floudas D."/>
            <person name="Hibbett D.S."/>
            <person name="Canessa P."/>
            <person name="Larrondo L.F."/>
            <person name="James T.Y."/>
            <person name="Seelenfreund D."/>
            <person name="Lobos S."/>
            <person name="Polanco R."/>
            <person name="Tello M."/>
            <person name="Honda Y."/>
            <person name="Watanabe T."/>
            <person name="Watanabe T."/>
            <person name="Ryu J.S."/>
            <person name="Kubicek C.P."/>
            <person name="Schmoll M."/>
            <person name="Gaskell J."/>
            <person name="Hammel K.E."/>
            <person name="St John F.J."/>
            <person name="Vanden Wymelenberg A."/>
            <person name="Sabat G."/>
            <person name="Splinter BonDurant S."/>
            <person name="Syed K."/>
            <person name="Yadav J.S."/>
            <person name="Doddapaneni H."/>
            <person name="Subramanian V."/>
            <person name="Lavin J.L."/>
            <person name="Oguiza J.A."/>
            <person name="Perez G."/>
            <person name="Pisabarro A.G."/>
            <person name="Ramirez L."/>
            <person name="Santoyo F."/>
            <person name="Master E."/>
            <person name="Coutinho P.M."/>
            <person name="Henrissat B."/>
            <person name="Lombard V."/>
            <person name="Magnuson J.K."/>
            <person name="Kuees U."/>
            <person name="Hori C."/>
            <person name="Igarashi K."/>
            <person name="Samejima M."/>
            <person name="Held B.W."/>
            <person name="Barry K.W."/>
            <person name="LaButti K.M."/>
            <person name="Lapidus A."/>
            <person name="Lindquist E.A."/>
            <person name="Lucas S.M."/>
            <person name="Riley R."/>
            <person name="Salamov A.A."/>
            <person name="Hoffmeister D."/>
            <person name="Schwenk D."/>
            <person name="Hadar Y."/>
            <person name="Yarden O."/>
            <person name="de Vries R.P."/>
            <person name="Wiebenga A."/>
            <person name="Stenlid J."/>
            <person name="Eastwood D."/>
            <person name="Grigoriev I.V."/>
            <person name="Berka R.M."/>
            <person name="Blanchette R.A."/>
            <person name="Kersten P."/>
            <person name="Martinez A.T."/>
            <person name="Vicuna R."/>
            <person name="Cullen D."/>
        </authorList>
    </citation>
    <scope>NUCLEOTIDE SEQUENCE [LARGE SCALE GENOMIC DNA]</scope>
    <source>
        <strain evidence="2 3">B</strain>
    </source>
</reference>
<dbReference type="HOGENOM" id="CLU_1562697_0_0_1"/>
<feature type="signal peptide" evidence="1">
    <location>
        <begin position="1"/>
        <end position="23"/>
    </location>
</feature>
<dbReference type="AlphaFoldDB" id="M2Q7Z8"/>
<feature type="chain" id="PRO_5004023324" evidence="1">
    <location>
        <begin position="24"/>
        <end position="171"/>
    </location>
</feature>
<keyword evidence="1" id="KW-0732">Signal</keyword>
<organism evidence="2 3">
    <name type="scientific">Ceriporiopsis subvermispora (strain B)</name>
    <name type="common">White-rot fungus</name>
    <name type="synonym">Gelatoporia subvermispora</name>
    <dbReference type="NCBI Taxonomy" id="914234"/>
    <lineage>
        <taxon>Eukaryota</taxon>
        <taxon>Fungi</taxon>
        <taxon>Dikarya</taxon>
        <taxon>Basidiomycota</taxon>
        <taxon>Agaricomycotina</taxon>
        <taxon>Agaricomycetes</taxon>
        <taxon>Polyporales</taxon>
        <taxon>Gelatoporiaceae</taxon>
        <taxon>Gelatoporia</taxon>
    </lineage>
</organism>
<dbReference type="Proteomes" id="UP000016930">
    <property type="component" value="Unassembled WGS sequence"/>
</dbReference>
<protein>
    <submittedName>
        <fullName evidence="2">Uncharacterized protein</fullName>
    </submittedName>
</protein>
<sequence>MFVSVFRTLAAMLLLGTASFIAANPVAEPEPLVPPNIYDMQLPPTCVGNPPKVFTDEDECANFRVTNARQLPMTPGEGPPHGFQKYNFDNDDQVTFNCHPHPETLNLAPIQSHGMINRPERPDRFTCFHGVKNRLETTENGLGEELWVGGFSTNALDTKIMSVMNELRSGS</sequence>
<name>M2Q7Z8_CERS8</name>